<dbReference type="InterPro" id="IPR002925">
    <property type="entry name" value="Dienelactn_hydro"/>
</dbReference>
<keyword evidence="2" id="KW-0732">Signal</keyword>
<evidence type="ECO:0000259" key="3">
    <source>
        <dbReference type="Pfam" id="PF01738"/>
    </source>
</evidence>
<dbReference type="AlphaFoldDB" id="Q47H30"/>
<feature type="domain" description="Dienelactone hydrolase" evidence="3">
    <location>
        <begin position="59"/>
        <end position="163"/>
    </location>
</feature>
<accession>Q47H30</accession>
<dbReference type="Pfam" id="PF01738">
    <property type="entry name" value="DLH"/>
    <property type="match status" value="1"/>
</dbReference>
<protein>
    <recommendedName>
        <fullName evidence="3">Dienelactone hydrolase domain-containing protein</fullName>
    </recommendedName>
</protein>
<dbReference type="InterPro" id="IPR050261">
    <property type="entry name" value="FrsA_esterase"/>
</dbReference>
<evidence type="ECO:0000313" key="4">
    <source>
        <dbReference type="EMBL" id="AAZ45851.1"/>
    </source>
</evidence>
<feature type="signal peptide" evidence="2">
    <location>
        <begin position="1"/>
        <end position="25"/>
    </location>
</feature>
<proteinExistence type="predicted"/>
<dbReference type="SUPFAM" id="SSF53474">
    <property type="entry name" value="alpha/beta-Hydrolases"/>
    <property type="match status" value="1"/>
</dbReference>
<evidence type="ECO:0000256" key="1">
    <source>
        <dbReference type="ARBA" id="ARBA00022801"/>
    </source>
</evidence>
<gene>
    <name evidence="4" type="ordered locus">Daro_1095</name>
</gene>
<dbReference type="GO" id="GO:0052689">
    <property type="term" value="F:carboxylic ester hydrolase activity"/>
    <property type="evidence" value="ECO:0007669"/>
    <property type="project" value="UniProtKB-ARBA"/>
</dbReference>
<keyword evidence="1" id="KW-0378">Hydrolase</keyword>
<dbReference type="eggNOG" id="COG0412">
    <property type="taxonomic scope" value="Bacteria"/>
</dbReference>
<dbReference type="HOGENOM" id="CLU_1097197_0_0_4"/>
<dbReference type="KEGG" id="dar:Daro_1095"/>
<dbReference type="InterPro" id="IPR029058">
    <property type="entry name" value="AB_hydrolase_fold"/>
</dbReference>
<evidence type="ECO:0000256" key="2">
    <source>
        <dbReference type="SAM" id="SignalP"/>
    </source>
</evidence>
<name>Q47H30_DECAR</name>
<sequence>MKTCNRCLKVLVFFFACGTSAFSWSDAGPEDVGKSWDSAVVHVPGKLLSTKVDRVQVDKPMPVVLLMHGCNGLQKTESAWAGFLKDKGYIVVLPDSFARSRPQSCDPRTKRGGMFPGVVKFRHDEVRYAFDRLALLPWVDQRNIFLMGHSEGGRVVALYGGTGFRGAVISAWLCNSLRFPENNGLRLPENMAILAIDHERDSWYPDGEGRHCGEYFGQRSGSRQVTLPGSEHDTFEPPARQAVEEFLKANTEQ</sequence>
<dbReference type="STRING" id="159087.Daro_1095"/>
<organism evidence="4">
    <name type="scientific">Dechloromonas aromatica (strain RCB)</name>
    <dbReference type="NCBI Taxonomy" id="159087"/>
    <lineage>
        <taxon>Bacteria</taxon>
        <taxon>Pseudomonadati</taxon>
        <taxon>Pseudomonadota</taxon>
        <taxon>Betaproteobacteria</taxon>
        <taxon>Rhodocyclales</taxon>
        <taxon>Azonexaceae</taxon>
        <taxon>Dechloromonas</taxon>
    </lineage>
</organism>
<dbReference type="Gene3D" id="3.40.50.1820">
    <property type="entry name" value="alpha/beta hydrolase"/>
    <property type="match status" value="1"/>
</dbReference>
<dbReference type="PANTHER" id="PTHR22946:SF9">
    <property type="entry name" value="POLYKETIDE TRANSFERASE AF380"/>
    <property type="match status" value="1"/>
</dbReference>
<dbReference type="PANTHER" id="PTHR22946">
    <property type="entry name" value="DIENELACTONE HYDROLASE DOMAIN-CONTAINING PROTEIN-RELATED"/>
    <property type="match status" value="1"/>
</dbReference>
<feature type="chain" id="PRO_5004233525" description="Dienelactone hydrolase domain-containing protein" evidence="2">
    <location>
        <begin position="26"/>
        <end position="253"/>
    </location>
</feature>
<dbReference type="EMBL" id="CP000089">
    <property type="protein sequence ID" value="AAZ45851.1"/>
    <property type="molecule type" value="Genomic_DNA"/>
</dbReference>
<reference evidence="4" key="1">
    <citation type="submission" date="2005-08" db="EMBL/GenBank/DDBJ databases">
        <title>Complete sequence of Dechloromonas aromatica RCB.</title>
        <authorList>
            <person name="Salinero K.K."/>
            <person name="Copeland A."/>
            <person name="Lucas S."/>
            <person name="Lapidus A."/>
            <person name="Barry K."/>
            <person name="Detter J.C."/>
            <person name="Glavina T."/>
            <person name="Hammon N."/>
            <person name="Israni S."/>
            <person name="Pitluck S."/>
            <person name="Di Bartolo G."/>
            <person name="Trong S."/>
            <person name="Schmutz J."/>
            <person name="Larimer F."/>
            <person name="Land M."/>
            <person name="Ivanova N."/>
            <person name="Richardson P."/>
        </authorList>
    </citation>
    <scope>NUCLEOTIDE SEQUENCE</scope>
    <source>
        <strain evidence="4">RCB</strain>
    </source>
</reference>